<feature type="binding site" evidence="11">
    <location>
        <position position="75"/>
    </location>
    <ligand>
        <name>Mn(2+)</name>
        <dbReference type="ChEBI" id="CHEBI:29035"/>
        <label>1</label>
    </ligand>
</feature>
<feature type="active site" description="GMP-histidine intermediate" evidence="9">
    <location>
        <position position="330"/>
    </location>
</feature>
<feature type="binding site" evidence="10">
    <location>
        <begin position="274"/>
        <end position="275"/>
    </location>
    <ligand>
        <name>GMP</name>
        <dbReference type="ChEBI" id="CHEBI:58115"/>
    </ligand>
</feature>
<keyword evidence="4 10" id="KW-0547">Nucleotide-binding</keyword>
<keyword evidence="3 11" id="KW-0479">Metal-binding</keyword>
<dbReference type="PANTHER" id="PTHR43749:SF2">
    <property type="entry name" value="RNA-SPLICING LIGASE RTCB"/>
    <property type="match status" value="1"/>
</dbReference>
<evidence type="ECO:0000256" key="2">
    <source>
        <dbReference type="ARBA" id="ARBA00022598"/>
    </source>
</evidence>
<dbReference type="EMBL" id="RQZG01000011">
    <property type="protein sequence ID" value="RRD04452.1"/>
    <property type="molecule type" value="Genomic_DNA"/>
</dbReference>
<dbReference type="InterPro" id="IPR036025">
    <property type="entry name" value="RtcB-like_sf"/>
</dbReference>
<reference evidence="12 13" key="1">
    <citation type="submission" date="2018-11" db="EMBL/GenBank/DDBJ databases">
        <title>Genomes From Bacteria Associated with the Canine Oral Cavity: a Test Case for Automated Genome-Based Taxonomic Assignment.</title>
        <authorList>
            <person name="Coil D.A."/>
            <person name="Jospin G."/>
            <person name="Darling A.E."/>
            <person name="Wallis C."/>
            <person name="Davis I.J."/>
            <person name="Harris S."/>
            <person name="Eisen J.A."/>
            <person name="Holcombe L.J."/>
            <person name="O'Flynn C."/>
        </authorList>
    </citation>
    <scope>NUCLEOTIDE SEQUENCE [LARGE SCALE GENOMIC DNA]</scope>
    <source>
        <strain evidence="12 13">OH887_COT-365</strain>
    </source>
</reference>
<comment type="caution">
    <text evidence="12">The sequence shown here is derived from an EMBL/GenBank/DDBJ whole genome shotgun (WGS) entry which is preliminary data.</text>
</comment>
<proteinExistence type="predicted"/>
<feature type="binding site" evidence="11">
    <location>
        <position position="186"/>
    </location>
    <ligand>
        <name>Mn(2+)</name>
        <dbReference type="ChEBI" id="CHEBI:29035"/>
        <label>2</label>
    </ligand>
</feature>
<dbReference type="GO" id="GO:0003909">
    <property type="term" value="F:DNA ligase activity"/>
    <property type="evidence" value="ECO:0007669"/>
    <property type="project" value="TreeGrafter"/>
</dbReference>
<keyword evidence="7 11" id="KW-0464">Manganese</keyword>
<keyword evidence="6 10" id="KW-0342">GTP-binding</keyword>
<evidence type="ECO:0000256" key="1">
    <source>
        <dbReference type="ARBA" id="ARBA00012726"/>
    </source>
</evidence>
<dbReference type="GO" id="GO:0042245">
    <property type="term" value="P:RNA repair"/>
    <property type="evidence" value="ECO:0007669"/>
    <property type="project" value="UniProtKB-KW"/>
</dbReference>
<feature type="binding site" evidence="10">
    <location>
        <begin position="168"/>
        <end position="172"/>
    </location>
    <ligand>
        <name>GMP</name>
        <dbReference type="ChEBI" id="CHEBI:58115"/>
    </ligand>
</feature>
<comment type="catalytic activity">
    <reaction evidence="8">
        <text>a 3'-end 3'-phospho-ribonucleotide-RNA + a 5'-end dephospho-ribonucleoside-RNA + GTP = a ribonucleotidyl-ribonucleotide-RNA + GMP + diphosphate</text>
        <dbReference type="Rhea" id="RHEA:68076"/>
        <dbReference type="Rhea" id="RHEA-COMP:10463"/>
        <dbReference type="Rhea" id="RHEA-COMP:13936"/>
        <dbReference type="Rhea" id="RHEA-COMP:17355"/>
        <dbReference type="ChEBI" id="CHEBI:33019"/>
        <dbReference type="ChEBI" id="CHEBI:37565"/>
        <dbReference type="ChEBI" id="CHEBI:58115"/>
        <dbReference type="ChEBI" id="CHEBI:83062"/>
        <dbReference type="ChEBI" id="CHEBI:138284"/>
        <dbReference type="ChEBI" id="CHEBI:173118"/>
        <dbReference type="EC" id="6.5.1.8"/>
    </reaction>
</comment>
<dbReference type="Pfam" id="PF01139">
    <property type="entry name" value="RtcB"/>
    <property type="match status" value="1"/>
</dbReference>
<evidence type="ECO:0000256" key="6">
    <source>
        <dbReference type="ARBA" id="ARBA00023134"/>
    </source>
</evidence>
<evidence type="ECO:0000256" key="9">
    <source>
        <dbReference type="PIRSR" id="PIRSR601233-1"/>
    </source>
</evidence>
<evidence type="ECO:0000256" key="8">
    <source>
        <dbReference type="ARBA" id="ARBA00047746"/>
    </source>
</evidence>
<dbReference type="Gene3D" id="3.90.1860.10">
    <property type="entry name" value="tRNA-splicing ligase RtcB"/>
    <property type="match status" value="1"/>
</dbReference>
<evidence type="ECO:0000256" key="7">
    <source>
        <dbReference type="ARBA" id="ARBA00023211"/>
    </source>
</evidence>
<evidence type="ECO:0000313" key="13">
    <source>
        <dbReference type="Proteomes" id="UP000280819"/>
    </source>
</evidence>
<dbReference type="OrthoDB" id="9802323at2"/>
<dbReference type="GO" id="GO:0170057">
    <property type="term" value="F:RNA ligase (GTP) activity"/>
    <property type="evidence" value="ECO:0007669"/>
    <property type="project" value="UniProtKB-EC"/>
</dbReference>
<dbReference type="InterPro" id="IPR052915">
    <property type="entry name" value="RtcB-like"/>
</dbReference>
<dbReference type="PANTHER" id="PTHR43749">
    <property type="entry name" value="RNA-SPLICING LIGASE RTCB"/>
    <property type="match status" value="1"/>
</dbReference>
<dbReference type="GO" id="GO:0030145">
    <property type="term" value="F:manganese ion binding"/>
    <property type="evidence" value="ECO:0007669"/>
    <property type="project" value="TreeGrafter"/>
</dbReference>
<name>A0A3P1T4L8_9ACTN</name>
<organism evidence="12 13">
    <name type="scientific">Arachnia propionica</name>
    <dbReference type="NCBI Taxonomy" id="1750"/>
    <lineage>
        <taxon>Bacteria</taxon>
        <taxon>Bacillati</taxon>
        <taxon>Actinomycetota</taxon>
        <taxon>Actinomycetes</taxon>
        <taxon>Propionibacteriales</taxon>
        <taxon>Propionibacteriaceae</taxon>
        <taxon>Arachnia</taxon>
    </lineage>
</organism>
<dbReference type="SUPFAM" id="SSF103365">
    <property type="entry name" value="Hypothetical protein PH1602"/>
    <property type="match status" value="1"/>
</dbReference>
<dbReference type="FunFam" id="3.90.1860.10:FF:000003">
    <property type="entry name" value="RNA-splicing ligase RtcB"/>
    <property type="match status" value="1"/>
</dbReference>
<comment type="cofactor">
    <cofactor evidence="11">
        <name>Mn(2+)</name>
        <dbReference type="ChEBI" id="CHEBI:29035"/>
    </cofactor>
    <text evidence="11">Binds 2 manganese ions per subunit.</text>
</comment>
<feature type="binding site" evidence="10">
    <location>
        <position position="400"/>
    </location>
    <ligand>
        <name>GMP</name>
        <dbReference type="ChEBI" id="CHEBI:58115"/>
    </ligand>
</feature>
<dbReference type="GO" id="GO:0005525">
    <property type="term" value="F:GTP binding"/>
    <property type="evidence" value="ECO:0007669"/>
    <property type="project" value="UniProtKB-KW"/>
</dbReference>
<feature type="binding site" evidence="11">
    <location>
        <position position="169"/>
    </location>
    <ligand>
        <name>Mn(2+)</name>
        <dbReference type="ChEBI" id="CHEBI:29035"/>
        <label>1</label>
    </ligand>
</feature>
<dbReference type="EC" id="6.5.1.8" evidence="1"/>
<dbReference type="GO" id="GO:0006396">
    <property type="term" value="P:RNA processing"/>
    <property type="evidence" value="ECO:0007669"/>
    <property type="project" value="InterPro"/>
</dbReference>
<dbReference type="Proteomes" id="UP000280819">
    <property type="component" value="Unassembled WGS sequence"/>
</dbReference>
<feature type="binding site" evidence="10">
    <location>
        <position position="313"/>
    </location>
    <ligand>
        <name>GMP</name>
        <dbReference type="ChEBI" id="CHEBI:58115"/>
    </ligand>
</feature>
<keyword evidence="5" id="KW-0692">RNA repair</keyword>
<keyword evidence="2" id="KW-0436">Ligase</keyword>
<dbReference type="InterPro" id="IPR001233">
    <property type="entry name" value="RtcB"/>
</dbReference>
<evidence type="ECO:0000256" key="3">
    <source>
        <dbReference type="ARBA" id="ARBA00022723"/>
    </source>
</evidence>
<feature type="binding site" evidence="10">
    <location>
        <begin position="306"/>
        <end position="309"/>
    </location>
    <ligand>
        <name>GMP</name>
        <dbReference type="ChEBI" id="CHEBI:58115"/>
    </ligand>
</feature>
<accession>A0A3P1T4L8</accession>
<feature type="binding site" evidence="10">
    <location>
        <begin position="330"/>
        <end position="333"/>
    </location>
    <ligand>
        <name>GMP</name>
        <dbReference type="ChEBI" id="CHEBI:58115"/>
    </ligand>
</feature>
<evidence type="ECO:0000313" key="12">
    <source>
        <dbReference type="EMBL" id="RRD04452.1"/>
    </source>
</evidence>
<evidence type="ECO:0000256" key="11">
    <source>
        <dbReference type="PIRSR" id="PIRSR601233-3"/>
    </source>
</evidence>
<evidence type="ECO:0000256" key="5">
    <source>
        <dbReference type="ARBA" id="ARBA00022800"/>
    </source>
</evidence>
<dbReference type="AlphaFoldDB" id="A0A3P1T4L8"/>
<evidence type="ECO:0000256" key="10">
    <source>
        <dbReference type="PIRSR" id="PIRSR601233-2"/>
    </source>
</evidence>
<protein>
    <recommendedName>
        <fullName evidence="1">3'-phosphate/5'-hydroxy nucleic acid ligase</fullName>
        <ecNumber evidence="1">6.5.1.8</ecNumber>
    </recommendedName>
</protein>
<feature type="binding site" evidence="11">
    <location>
        <position position="274"/>
    </location>
    <ligand>
        <name>Mn(2+)</name>
        <dbReference type="ChEBI" id="CHEBI:29035"/>
        <label>2</label>
    </ligand>
</feature>
<evidence type="ECO:0000256" key="4">
    <source>
        <dbReference type="ARBA" id="ARBA00022741"/>
    </source>
</evidence>
<dbReference type="RefSeq" id="WP_124845082.1">
    <property type="nucleotide sequence ID" value="NZ_JAUNKP010000024.1"/>
</dbReference>
<gene>
    <name evidence="12" type="ORF">EII34_10370</name>
</gene>
<sequence>MSTFPVPLTGTDNTLMWADEAGIEEAAIRQLRNVAHLPWTHGLRVMPDVHYGKGATVGSVIAMHQAVAPAAVGVDIGCGMTAVRTSLTPEELPDDLAGLRHGLERGVPVGNGQHRTHSRSIDRHHDLGRRFTEMSKAFDDLRVHDISRRFGSLEGKAIAQVGTLGGGNHFIELCSGDDGRVWVTLHSGSRGIGNKLALEHMEVAQSLTHNKGLVDRDLAVFLSHTPQMEAYLHDLWWAQSYALLNRDVMLASICDELRHRIPRIRFDEPIRCHHNYVAVETYDDLELIVTRKGAIRAGKGDMGVIPGSMGTGSYIVRGLGNEASFQSASHGAGRRMSRNEAKRRFTADDLAAQTAGIECRKDAGVVDEIPGAYKDIDDVISAQSDLVEVEARLQTLLCIKG</sequence>
<dbReference type="GO" id="GO:0006281">
    <property type="term" value="P:DNA repair"/>
    <property type="evidence" value="ECO:0007669"/>
    <property type="project" value="TreeGrafter"/>
</dbReference>